<comment type="caution">
    <text evidence="2">The sequence shown here is derived from an EMBL/GenBank/DDBJ whole genome shotgun (WGS) entry which is preliminary data.</text>
</comment>
<dbReference type="RefSeq" id="WP_053431804.1">
    <property type="nucleotide sequence ID" value="NZ_CP040441.1"/>
</dbReference>
<reference evidence="2" key="1">
    <citation type="submission" date="2015-08" db="EMBL/GenBank/DDBJ databases">
        <title>Complete DNA Sequence of Pseudomonas syringae pv. actinidiae, the Causal Agent of Kiwifruit Canker Disease.</title>
        <authorList>
            <person name="Rikkerink E.H.A."/>
            <person name="Fineran P.C."/>
        </authorList>
    </citation>
    <scope>NUCLEOTIDE SEQUENCE</scope>
    <source>
        <strain evidence="2">DSM 13666</strain>
    </source>
</reference>
<accession>A0A0M0KNM2</accession>
<evidence type="ECO:0000259" key="1">
    <source>
        <dbReference type="PROSITE" id="PS51462"/>
    </source>
</evidence>
<name>A0A0M0KNM2_ALKHA</name>
<proteinExistence type="predicted"/>
<dbReference type="PATRIC" id="fig|136160.3.peg.3415"/>
<dbReference type="GO" id="GO:0016787">
    <property type="term" value="F:hydrolase activity"/>
    <property type="evidence" value="ECO:0007669"/>
    <property type="project" value="UniProtKB-KW"/>
</dbReference>
<dbReference type="PROSITE" id="PS51462">
    <property type="entry name" value="NUDIX"/>
    <property type="match status" value="1"/>
</dbReference>
<dbReference type="Pfam" id="PF00293">
    <property type="entry name" value="NUDIX"/>
    <property type="match status" value="1"/>
</dbReference>
<dbReference type="AlphaFoldDB" id="A0A0M0KNM2"/>
<protein>
    <submittedName>
        <fullName evidence="2">NUDIX hydrolase</fullName>
    </submittedName>
</protein>
<dbReference type="InterPro" id="IPR015797">
    <property type="entry name" value="NUDIX_hydrolase-like_dom_sf"/>
</dbReference>
<dbReference type="CDD" id="cd04692">
    <property type="entry name" value="NUDIX_Hydrolase"/>
    <property type="match status" value="1"/>
</dbReference>
<sequence>MESERLKIFDEDGNPIGVATREEVHARGLWHETFHCWFMTKEDDTHYLYLQIRSEQKKDYPNLLDITAAGHLLANETVQDGVREVCEETGIAVSFEVLKPLGIMKYSLTREKLIDQERAHVFLYQDGITFTDFRLQREEAAGMVRVRFADFYMFCLRKKEEVVIEGFKQNESGEKMPVLEKVGWEHFVPHEPSFYEEVVNRIDKAIKS</sequence>
<keyword evidence="2" id="KW-0378">Hydrolase</keyword>
<dbReference type="Gene3D" id="3.90.79.10">
    <property type="entry name" value="Nucleoside Triphosphate Pyrophosphohydrolase"/>
    <property type="match status" value="1"/>
</dbReference>
<dbReference type="SUPFAM" id="SSF55811">
    <property type="entry name" value="Nudix"/>
    <property type="match status" value="1"/>
</dbReference>
<dbReference type="EMBL" id="LILD01000001">
    <property type="protein sequence ID" value="KOO39963.1"/>
    <property type="molecule type" value="Genomic_DNA"/>
</dbReference>
<dbReference type="PANTHER" id="PTHR10885:SF0">
    <property type="entry name" value="ISOPENTENYL-DIPHOSPHATE DELTA-ISOMERASE"/>
    <property type="match status" value="1"/>
</dbReference>
<dbReference type="GeneID" id="87596622"/>
<evidence type="ECO:0000313" key="2">
    <source>
        <dbReference type="EMBL" id="KOO39963.1"/>
    </source>
</evidence>
<feature type="domain" description="Nudix hydrolase" evidence="1">
    <location>
        <begin position="29"/>
        <end position="168"/>
    </location>
</feature>
<gene>
    <name evidence="2" type="ORF">AMD02_14720</name>
</gene>
<organism evidence="2">
    <name type="scientific">Halalkalibacterium halodurans</name>
    <name type="common">Bacillus halodurans</name>
    <dbReference type="NCBI Taxonomy" id="86665"/>
    <lineage>
        <taxon>Bacteria</taxon>
        <taxon>Bacillati</taxon>
        <taxon>Bacillota</taxon>
        <taxon>Bacilli</taxon>
        <taxon>Bacillales</taxon>
        <taxon>Bacillaceae</taxon>
        <taxon>Halalkalibacterium (ex Joshi et al. 2022)</taxon>
    </lineage>
</organism>
<dbReference type="InterPro" id="IPR000086">
    <property type="entry name" value="NUDIX_hydrolase_dom"/>
</dbReference>
<dbReference type="PANTHER" id="PTHR10885">
    <property type="entry name" value="ISOPENTENYL-DIPHOSPHATE DELTA-ISOMERASE"/>
    <property type="match status" value="1"/>
</dbReference>